<organism evidence="2 3">
    <name type="scientific">Veillonella montpellierensis DNF00314</name>
    <dbReference type="NCBI Taxonomy" id="1401067"/>
    <lineage>
        <taxon>Bacteria</taxon>
        <taxon>Bacillati</taxon>
        <taxon>Bacillota</taxon>
        <taxon>Negativicutes</taxon>
        <taxon>Veillonellales</taxon>
        <taxon>Veillonellaceae</taxon>
        <taxon>Veillonella</taxon>
    </lineage>
</organism>
<name>A0A096ANA8_9FIRM</name>
<dbReference type="Proteomes" id="UP000029628">
    <property type="component" value="Unassembled WGS sequence"/>
</dbReference>
<dbReference type="RefSeq" id="WP_028256947.1">
    <property type="nucleotide sequence ID" value="NZ_JRNT01000005.1"/>
</dbReference>
<comment type="caution">
    <text evidence="2">The sequence shown here is derived from an EMBL/GenBank/DDBJ whole genome shotgun (WGS) entry which is preliminary data.</text>
</comment>
<evidence type="ECO:0000313" key="3">
    <source>
        <dbReference type="Proteomes" id="UP000029628"/>
    </source>
</evidence>
<keyword evidence="3" id="KW-1185">Reference proteome</keyword>
<dbReference type="InterPro" id="IPR029064">
    <property type="entry name" value="Ribosomal_eL30-like_sf"/>
</dbReference>
<dbReference type="EMBL" id="JRNT01000005">
    <property type="protein sequence ID" value="KGF48250.1"/>
    <property type="molecule type" value="Genomic_DNA"/>
</dbReference>
<gene>
    <name evidence="2" type="ORF">HMPREF0872_01265</name>
</gene>
<dbReference type="AlphaFoldDB" id="A0A096ANA8"/>
<proteinExistence type="predicted"/>
<sequence>MNEIKIVNLLGLAQRAGELQSGDFIVEKAVKKRTVKLLVMATDCAANNEKKYEELTKKYNIPMRKILTKEQLGHAIGKELRVVLAINDDGFAKALLKEIGEI</sequence>
<reference evidence="2 3" key="1">
    <citation type="submission" date="2014-07" db="EMBL/GenBank/DDBJ databases">
        <authorList>
            <person name="McCorrison J."/>
            <person name="Sanka R."/>
            <person name="Torralba M."/>
            <person name="Gillis M."/>
            <person name="Haft D.H."/>
            <person name="Methe B."/>
            <person name="Sutton G."/>
            <person name="Nelson K.E."/>
        </authorList>
    </citation>
    <scope>NUCLEOTIDE SEQUENCE [LARGE SCALE GENOMIC DNA]</scope>
    <source>
        <strain evidence="2 3">DNF00314</strain>
    </source>
</reference>
<dbReference type="InterPro" id="IPR004038">
    <property type="entry name" value="Ribosomal_eL8/eL30/eS12/Gad45"/>
</dbReference>
<protein>
    <submittedName>
        <fullName evidence="2">50S ribosomal protein L7</fullName>
    </submittedName>
</protein>
<evidence type="ECO:0000259" key="1">
    <source>
        <dbReference type="Pfam" id="PF01248"/>
    </source>
</evidence>
<dbReference type="SUPFAM" id="SSF55315">
    <property type="entry name" value="L30e-like"/>
    <property type="match status" value="1"/>
</dbReference>
<dbReference type="GO" id="GO:0005840">
    <property type="term" value="C:ribosome"/>
    <property type="evidence" value="ECO:0007669"/>
    <property type="project" value="UniProtKB-KW"/>
</dbReference>
<dbReference type="Gene3D" id="3.30.1330.30">
    <property type="match status" value="1"/>
</dbReference>
<dbReference type="Pfam" id="PF01248">
    <property type="entry name" value="Ribosomal_L7Ae"/>
    <property type="match status" value="1"/>
</dbReference>
<keyword evidence="2" id="KW-0687">Ribonucleoprotein</keyword>
<dbReference type="eggNOG" id="COG1358">
    <property type="taxonomic scope" value="Bacteria"/>
</dbReference>
<feature type="domain" description="Ribosomal protein eL8/eL30/eS12/Gadd45" evidence="1">
    <location>
        <begin position="7"/>
        <end position="95"/>
    </location>
</feature>
<evidence type="ECO:0000313" key="2">
    <source>
        <dbReference type="EMBL" id="KGF48250.1"/>
    </source>
</evidence>
<accession>A0A096ANA8</accession>
<keyword evidence="2" id="KW-0689">Ribosomal protein</keyword>